<reference evidence="2 3" key="2">
    <citation type="journal article" date="2013" name="Plant Cell Physiol.">
        <title>Rice Annotation Project Database (RAP-DB): an integrative and interactive database for rice genomics.</title>
        <authorList>
            <person name="Sakai H."/>
            <person name="Lee S.S."/>
            <person name="Tanaka T."/>
            <person name="Numa H."/>
            <person name="Kim J."/>
            <person name="Kawahara Y."/>
            <person name="Wakimoto H."/>
            <person name="Yang C.C."/>
            <person name="Iwamoto M."/>
            <person name="Abe T."/>
            <person name="Yamada Y."/>
            <person name="Muto A."/>
            <person name="Inokuchi H."/>
            <person name="Ikemura T."/>
            <person name="Matsumoto T."/>
            <person name="Sasaki T."/>
            <person name="Itoh T."/>
        </authorList>
    </citation>
    <scope>NUCLEOTIDE SEQUENCE [LARGE SCALE GENOMIC DNA]</scope>
    <source>
        <strain evidence="3">cv. Nipponbare</strain>
    </source>
</reference>
<feature type="non-terminal residue" evidence="2">
    <location>
        <position position="178"/>
    </location>
</feature>
<evidence type="ECO:0000256" key="1">
    <source>
        <dbReference type="SAM" id="MobiDB-lite"/>
    </source>
</evidence>
<protein>
    <submittedName>
        <fullName evidence="2">Os10g0411200 protein</fullName>
    </submittedName>
</protein>
<feature type="region of interest" description="Disordered" evidence="1">
    <location>
        <begin position="1"/>
        <end position="39"/>
    </location>
</feature>
<reference evidence="2 3" key="3">
    <citation type="journal article" date="2013" name="Rice">
        <title>Improvement of the Oryza sativa Nipponbare reference genome using next generation sequence and optical map data.</title>
        <authorList>
            <person name="Kawahara Y."/>
            <person name="de la Bastide M."/>
            <person name="Hamilton J.P."/>
            <person name="Kanamori H."/>
            <person name="McCombie W.R."/>
            <person name="Ouyang S."/>
            <person name="Schwartz D.C."/>
            <person name="Tanaka T."/>
            <person name="Wu J."/>
            <person name="Zhou S."/>
            <person name="Childs K.L."/>
            <person name="Davidson R.M."/>
            <person name="Lin H."/>
            <person name="Quesada-Ocampo L."/>
            <person name="Vaillancourt B."/>
            <person name="Sakai H."/>
            <person name="Lee S.S."/>
            <person name="Kim J."/>
            <person name="Numa H."/>
            <person name="Itoh T."/>
            <person name="Buell C.R."/>
            <person name="Matsumoto T."/>
        </authorList>
    </citation>
    <scope>NUCLEOTIDE SEQUENCE [LARGE SCALE GENOMIC DNA]</scope>
    <source>
        <strain evidence="3">cv. Nipponbare</strain>
    </source>
</reference>
<proteinExistence type="predicted"/>
<dbReference type="Proteomes" id="UP000059680">
    <property type="component" value="Chromosome 10"/>
</dbReference>
<dbReference type="eggNOG" id="ENOG502R5MX">
    <property type="taxonomic scope" value="Eukaryota"/>
</dbReference>
<feature type="region of interest" description="Disordered" evidence="1">
    <location>
        <begin position="103"/>
        <end position="123"/>
    </location>
</feature>
<dbReference type="Gramene" id="Os10t0411200-00">
    <property type="protein sequence ID" value="Os10t0411200-00"/>
    <property type="gene ID" value="Os10g0411200"/>
</dbReference>
<dbReference type="PaxDb" id="39947-A0A0P0XTZ5"/>
<evidence type="ECO:0000313" key="3">
    <source>
        <dbReference type="Proteomes" id="UP000059680"/>
    </source>
</evidence>
<evidence type="ECO:0000313" key="2">
    <source>
        <dbReference type="EMBL" id="BAT10811.1"/>
    </source>
</evidence>
<dbReference type="InParanoid" id="A0A0P0XTZ5"/>
<organism evidence="2 3">
    <name type="scientific">Oryza sativa subsp. japonica</name>
    <name type="common">Rice</name>
    <dbReference type="NCBI Taxonomy" id="39947"/>
    <lineage>
        <taxon>Eukaryota</taxon>
        <taxon>Viridiplantae</taxon>
        <taxon>Streptophyta</taxon>
        <taxon>Embryophyta</taxon>
        <taxon>Tracheophyta</taxon>
        <taxon>Spermatophyta</taxon>
        <taxon>Magnoliopsida</taxon>
        <taxon>Liliopsida</taxon>
        <taxon>Poales</taxon>
        <taxon>Poaceae</taxon>
        <taxon>BOP clade</taxon>
        <taxon>Oryzoideae</taxon>
        <taxon>Oryzeae</taxon>
        <taxon>Oryzinae</taxon>
        <taxon>Oryza</taxon>
        <taxon>Oryza sativa</taxon>
    </lineage>
</organism>
<keyword evidence="3" id="KW-1185">Reference proteome</keyword>
<sequence length="178" mass="18229">MPCRITSAAPSPQAESTDGATSSRSAKQSSPSTAFSPTCSAAENTDAIVTGSSPCTCTAMHTCLAPPPRAAWASSQGVRRHATRPSQPAATACPATAISTSHMSGTSCHTTKHPSCPPPPPPPMPMPPPGSGAMAIRTLPAAYMLFAAPSILAHPVVARNCSRMYCADDATCTTRHTR</sequence>
<gene>
    <name evidence="2" type="ordered locus">Os10g0411200</name>
    <name evidence="2" type="ORF">OSNPB_100411200</name>
</gene>
<name>A0A0P0XTZ5_ORYSJ</name>
<feature type="compositionally biased region" description="Polar residues" evidence="1">
    <location>
        <begin position="8"/>
        <end position="39"/>
    </location>
</feature>
<dbReference type="AlphaFoldDB" id="A0A0P0XTZ5"/>
<accession>A0A0P0XTZ5</accession>
<reference evidence="3" key="1">
    <citation type="journal article" date="2005" name="Nature">
        <title>The map-based sequence of the rice genome.</title>
        <authorList>
            <consortium name="International rice genome sequencing project (IRGSP)"/>
            <person name="Matsumoto T."/>
            <person name="Wu J."/>
            <person name="Kanamori H."/>
            <person name="Katayose Y."/>
            <person name="Fujisawa M."/>
            <person name="Namiki N."/>
            <person name="Mizuno H."/>
            <person name="Yamamoto K."/>
            <person name="Antonio B.A."/>
            <person name="Baba T."/>
            <person name="Sakata K."/>
            <person name="Nagamura Y."/>
            <person name="Aoki H."/>
            <person name="Arikawa K."/>
            <person name="Arita K."/>
            <person name="Bito T."/>
            <person name="Chiden Y."/>
            <person name="Fujitsuka N."/>
            <person name="Fukunaka R."/>
            <person name="Hamada M."/>
            <person name="Harada C."/>
            <person name="Hayashi A."/>
            <person name="Hijishita S."/>
            <person name="Honda M."/>
            <person name="Hosokawa S."/>
            <person name="Ichikawa Y."/>
            <person name="Idonuma A."/>
            <person name="Iijima M."/>
            <person name="Ikeda M."/>
            <person name="Ikeno M."/>
            <person name="Ito K."/>
            <person name="Ito S."/>
            <person name="Ito T."/>
            <person name="Ito Y."/>
            <person name="Ito Y."/>
            <person name="Iwabuchi A."/>
            <person name="Kamiya K."/>
            <person name="Karasawa W."/>
            <person name="Kurita K."/>
            <person name="Katagiri S."/>
            <person name="Kikuta A."/>
            <person name="Kobayashi H."/>
            <person name="Kobayashi N."/>
            <person name="Machita K."/>
            <person name="Maehara T."/>
            <person name="Masukawa M."/>
            <person name="Mizubayashi T."/>
            <person name="Mukai Y."/>
            <person name="Nagasaki H."/>
            <person name="Nagata Y."/>
            <person name="Naito S."/>
            <person name="Nakashima M."/>
            <person name="Nakama Y."/>
            <person name="Nakamichi Y."/>
            <person name="Nakamura M."/>
            <person name="Meguro A."/>
            <person name="Negishi M."/>
            <person name="Ohta I."/>
            <person name="Ohta T."/>
            <person name="Okamoto M."/>
            <person name="Ono N."/>
            <person name="Saji S."/>
            <person name="Sakaguchi M."/>
            <person name="Sakai K."/>
            <person name="Shibata M."/>
            <person name="Shimokawa T."/>
            <person name="Song J."/>
            <person name="Takazaki Y."/>
            <person name="Terasawa K."/>
            <person name="Tsugane M."/>
            <person name="Tsuji K."/>
            <person name="Ueda S."/>
            <person name="Waki K."/>
            <person name="Yamagata H."/>
            <person name="Yamamoto M."/>
            <person name="Yamamoto S."/>
            <person name="Yamane H."/>
            <person name="Yoshiki S."/>
            <person name="Yoshihara R."/>
            <person name="Yukawa K."/>
            <person name="Zhong H."/>
            <person name="Yano M."/>
            <person name="Yuan Q."/>
            <person name="Ouyang S."/>
            <person name="Liu J."/>
            <person name="Jones K.M."/>
            <person name="Gansberger K."/>
            <person name="Moffat K."/>
            <person name="Hill J."/>
            <person name="Bera J."/>
            <person name="Fadrosh D."/>
            <person name="Jin S."/>
            <person name="Johri S."/>
            <person name="Kim M."/>
            <person name="Overton L."/>
            <person name="Reardon M."/>
            <person name="Tsitrin T."/>
            <person name="Vuong H."/>
            <person name="Weaver B."/>
            <person name="Ciecko A."/>
            <person name="Tallon L."/>
            <person name="Jackson J."/>
            <person name="Pai G."/>
            <person name="Aken S.V."/>
            <person name="Utterback T."/>
            <person name="Reidmuller S."/>
            <person name="Feldblyum T."/>
            <person name="Hsiao J."/>
            <person name="Zismann V."/>
            <person name="Iobst S."/>
            <person name="de Vazeille A.R."/>
            <person name="Buell C.R."/>
            <person name="Ying K."/>
            <person name="Li Y."/>
            <person name="Lu T."/>
            <person name="Huang Y."/>
            <person name="Zhao Q."/>
            <person name="Feng Q."/>
            <person name="Zhang L."/>
            <person name="Zhu J."/>
            <person name="Weng Q."/>
            <person name="Mu J."/>
            <person name="Lu Y."/>
            <person name="Fan D."/>
            <person name="Liu Y."/>
            <person name="Guan J."/>
            <person name="Zhang Y."/>
            <person name="Yu S."/>
            <person name="Liu X."/>
            <person name="Zhang Y."/>
            <person name="Hong G."/>
            <person name="Han B."/>
            <person name="Choisne N."/>
            <person name="Demange N."/>
            <person name="Orjeda G."/>
            <person name="Samain S."/>
            <person name="Cattolico L."/>
            <person name="Pelletier E."/>
            <person name="Couloux A."/>
            <person name="Segurens B."/>
            <person name="Wincker P."/>
            <person name="D'Hont A."/>
            <person name="Scarpelli C."/>
            <person name="Weissenbach J."/>
            <person name="Salanoubat M."/>
            <person name="Quetier F."/>
            <person name="Yu Y."/>
            <person name="Kim H.R."/>
            <person name="Rambo T."/>
            <person name="Currie J."/>
            <person name="Collura K."/>
            <person name="Luo M."/>
            <person name="Yang T."/>
            <person name="Ammiraju J.S.S."/>
            <person name="Engler F."/>
            <person name="Soderlund C."/>
            <person name="Wing R.A."/>
            <person name="Palmer L.E."/>
            <person name="de la Bastide M."/>
            <person name="Spiegel L."/>
            <person name="Nascimento L."/>
            <person name="Zutavern T."/>
            <person name="O'Shaughnessy A."/>
            <person name="Dike S."/>
            <person name="Dedhia N."/>
            <person name="Preston R."/>
            <person name="Balija V."/>
            <person name="McCombie W.R."/>
            <person name="Chow T."/>
            <person name="Chen H."/>
            <person name="Chung M."/>
            <person name="Chen C."/>
            <person name="Shaw J."/>
            <person name="Wu H."/>
            <person name="Hsiao K."/>
            <person name="Chao Y."/>
            <person name="Chu M."/>
            <person name="Cheng C."/>
            <person name="Hour A."/>
            <person name="Lee P."/>
            <person name="Lin S."/>
            <person name="Lin Y."/>
            <person name="Liou J."/>
            <person name="Liu S."/>
            <person name="Hsing Y."/>
            <person name="Raghuvanshi S."/>
            <person name="Mohanty A."/>
            <person name="Bharti A.K."/>
            <person name="Gaur A."/>
            <person name="Gupta V."/>
            <person name="Kumar D."/>
            <person name="Ravi V."/>
            <person name="Vij S."/>
            <person name="Kapur A."/>
            <person name="Khurana P."/>
            <person name="Khurana P."/>
            <person name="Khurana J.P."/>
            <person name="Tyagi A.K."/>
            <person name="Gaikwad K."/>
            <person name="Singh A."/>
            <person name="Dalal V."/>
            <person name="Srivastava S."/>
            <person name="Dixit A."/>
            <person name="Pal A.K."/>
            <person name="Ghazi I.A."/>
            <person name="Yadav M."/>
            <person name="Pandit A."/>
            <person name="Bhargava A."/>
            <person name="Sureshbabu K."/>
            <person name="Batra K."/>
            <person name="Sharma T.R."/>
            <person name="Mohapatra T."/>
            <person name="Singh N.K."/>
            <person name="Messing J."/>
            <person name="Nelson A.B."/>
            <person name="Fuks G."/>
            <person name="Kavchok S."/>
            <person name="Keizer G."/>
            <person name="Linton E."/>
            <person name="Llaca V."/>
            <person name="Song R."/>
            <person name="Tanyolac B."/>
            <person name="Young S."/>
            <person name="Ho-Il K."/>
            <person name="Hahn J.H."/>
            <person name="Sangsakoo G."/>
            <person name="Vanavichit A."/>
            <person name="de Mattos Luiz.A.T."/>
            <person name="Zimmer P.D."/>
            <person name="Malone G."/>
            <person name="Dellagostin O."/>
            <person name="de Oliveira A.C."/>
            <person name="Bevan M."/>
            <person name="Bancroft I."/>
            <person name="Minx P."/>
            <person name="Cordum H."/>
            <person name="Wilson R."/>
            <person name="Cheng Z."/>
            <person name="Jin W."/>
            <person name="Jiang J."/>
            <person name="Leong S.A."/>
            <person name="Iwama H."/>
            <person name="Gojobori T."/>
            <person name="Itoh T."/>
            <person name="Niimura Y."/>
            <person name="Fujii Y."/>
            <person name="Habara T."/>
            <person name="Sakai H."/>
            <person name="Sato Y."/>
            <person name="Wilson G."/>
            <person name="Kumar K."/>
            <person name="McCouch S."/>
            <person name="Juretic N."/>
            <person name="Hoen D."/>
            <person name="Wright S."/>
            <person name="Bruskiewich R."/>
            <person name="Bureau T."/>
            <person name="Miyao A."/>
            <person name="Hirochika H."/>
            <person name="Nishikawa T."/>
            <person name="Kadowaki K."/>
            <person name="Sugiura M."/>
            <person name="Burr B."/>
            <person name="Sasaki T."/>
        </authorList>
    </citation>
    <scope>NUCLEOTIDE SEQUENCE [LARGE SCALE GENOMIC DNA]</scope>
    <source>
        <strain evidence="3">cv. Nipponbare</strain>
    </source>
</reference>
<dbReference type="EMBL" id="AP014966">
    <property type="protein sequence ID" value="BAT10811.1"/>
    <property type="molecule type" value="Genomic_DNA"/>
</dbReference>